<reference evidence="2" key="1">
    <citation type="journal article" date="2020" name="Stud. Mycol.">
        <title>101 Dothideomycetes genomes: a test case for predicting lifestyles and emergence of pathogens.</title>
        <authorList>
            <person name="Haridas S."/>
            <person name="Albert R."/>
            <person name="Binder M."/>
            <person name="Bloem J."/>
            <person name="Labutti K."/>
            <person name="Salamov A."/>
            <person name="Andreopoulos B."/>
            <person name="Baker S."/>
            <person name="Barry K."/>
            <person name="Bills G."/>
            <person name="Bluhm B."/>
            <person name="Cannon C."/>
            <person name="Castanera R."/>
            <person name="Culley D."/>
            <person name="Daum C."/>
            <person name="Ezra D."/>
            <person name="Gonzalez J."/>
            <person name="Henrissat B."/>
            <person name="Kuo A."/>
            <person name="Liang C."/>
            <person name="Lipzen A."/>
            <person name="Lutzoni F."/>
            <person name="Magnuson J."/>
            <person name="Mondo S."/>
            <person name="Nolan M."/>
            <person name="Ohm R."/>
            <person name="Pangilinan J."/>
            <person name="Park H.-J."/>
            <person name="Ramirez L."/>
            <person name="Alfaro M."/>
            <person name="Sun H."/>
            <person name="Tritt A."/>
            <person name="Yoshinaga Y."/>
            <person name="Zwiers L.-H."/>
            <person name="Turgeon B."/>
            <person name="Goodwin S."/>
            <person name="Spatafora J."/>
            <person name="Crous P."/>
            <person name="Grigoriev I."/>
        </authorList>
    </citation>
    <scope>NUCLEOTIDE SEQUENCE</scope>
    <source>
        <strain evidence="2">CBS 116005</strain>
    </source>
</reference>
<organism evidence="2 3">
    <name type="scientific">Teratosphaeria nubilosa</name>
    <dbReference type="NCBI Taxonomy" id="161662"/>
    <lineage>
        <taxon>Eukaryota</taxon>
        <taxon>Fungi</taxon>
        <taxon>Dikarya</taxon>
        <taxon>Ascomycota</taxon>
        <taxon>Pezizomycotina</taxon>
        <taxon>Dothideomycetes</taxon>
        <taxon>Dothideomycetidae</taxon>
        <taxon>Mycosphaerellales</taxon>
        <taxon>Teratosphaeriaceae</taxon>
        <taxon>Teratosphaeria</taxon>
    </lineage>
</organism>
<evidence type="ECO:0000313" key="3">
    <source>
        <dbReference type="Proteomes" id="UP000799436"/>
    </source>
</evidence>
<evidence type="ECO:0000256" key="1">
    <source>
        <dbReference type="SAM" id="SignalP"/>
    </source>
</evidence>
<name>A0A6G1L773_9PEZI</name>
<gene>
    <name evidence="2" type="ORF">EJ03DRAFT_119620</name>
</gene>
<protein>
    <recommendedName>
        <fullName evidence="4">Extracellular membrane protein CFEM domain-containing protein</fullName>
    </recommendedName>
</protein>
<keyword evidence="3" id="KW-1185">Reference proteome</keyword>
<sequence length="140" mass="14544">MHPSSLSQLLLFFCLMPGLSADPTPIAVGEPSPQGELPTACSPGAAPPPIGAKICYGNGYTVAACVIARLRSNGCNVTKCIYVLKNCVPICAESGNKGNPIADLNCLAFAREWAADCNFCCPRDVGCDTPVWTKPIPCGG</sequence>
<proteinExistence type="predicted"/>
<accession>A0A6G1L773</accession>
<feature type="chain" id="PRO_5026019612" description="Extracellular membrane protein CFEM domain-containing protein" evidence="1">
    <location>
        <begin position="22"/>
        <end position="140"/>
    </location>
</feature>
<dbReference type="EMBL" id="ML995844">
    <property type="protein sequence ID" value="KAF2768442.1"/>
    <property type="molecule type" value="Genomic_DNA"/>
</dbReference>
<evidence type="ECO:0008006" key="4">
    <source>
        <dbReference type="Google" id="ProtNLM"/>
    </source>
</evidence>
<dbReference type="AlphaFoldDB" id="A0A6G1L773"/>
<feature type="signal peptide" evidence="1">
    <location>
        <begin position="1"/>
        <end position="21"/>
    </location>
</feature>
<dbReference type="Proteomes" id="UP000799436">
    <property type="component" value="Unassembled WGS sequence"/>
</dbReference>
<evidence type="ECO:0000313" key="2">
    <source>
        <dbReference type="EMBL" id="KAF2768442.1"/>
    </source>
</evidence>
<keyword evidence="1" id="KW-0732">Signal</keyword>